<dbReference type="InterPro" id="IPR041583">
    <property type="entry name" value="TetR_C_31"/>
</dbReference>
<dbReference type="RefSeq" id="WP_111246224.1">
    <property type="nucleotide sequence ID" value="NZ_AP023358.1"/>
</dbReference>
<sequence>MDARQRQLLDAAITVLGTRGPRHLTHRAVDEAAGLPTGSTSNRYRTREALLTGVLTRILEAETTGWNHLATHLDPIDPDTFTTTLGTLVHQLATTGRTLTLARLAIFAEAAHQPALRHHITHGRQQLATWATPLLAALGARHPATALALLLALIDGLLNYQLANPDPTFDPTAALAAVLPAILDAGPA</sequence>
<name>A0A2W2BHG1_9ACTN</name>
<dbReference type="SUPFAM" id="SSF46689">
    <property type="entry name" value="Homeodomain-like"/>
    <property type="match status" value="1"/>
</dbReference>
<dbReference type="Gene3D" id="1.10.357.10">
    <property type="entry name" value="Tetracycline Repressor, domain 2"/>
    <property type="match status" value="1"/>
</dbReference>
<dbReference type="Pfam" id="PF17940">
    <property type="entry name" value="TetR_C_31"/>
    <property type="match status" value="1"/>
</dbReference>
<dbReference type="GO" id="GO:0003677">
    <property type="term" value="F:DNA binding"/>
    <property type="evidence" value="ECO:0007669"/>
    <property type="project" value="UniProtKB-UniRule"/>
</dbReference>
<proteinExistence type="predicted"/>
<keyword evidence="1" id="KW-0238">DNA-binding</keyword>
<dbReference type="Proteomes" id="UP000248627">
    <property type="component" value="Unassembled WGS sequence"/>
</dbReference>
<gene>
    <name evidence="2" type="ORF">C1I93_27725</name>
</gene>
<dbReference type="OrthoDB" id="7506349at2"/>
<protein>
    <submittedName>
        <fullName evidence="2">TetR family transcriptional regulator</fullName>
    </submittedName>
</protein>
<organism evidence="2 3">
    <name type="scientific">Micromonospora endophytica</name>
    <dbReference type="NCBI Taxonomy" id="515350"/>
    <lineage>
        <taxon>Bacteria</taxon>
        <taxon>Bacillati</taxon>
        <taxon>Actinomycetota</taxon>
        <taxon>Actinomycetes</taxon>
        <taxon>Micromonosporales</taxon>
        <taxon>Micromonosporaceae</taxon>
        <taxon>Micromonospora</taxon>
    </lineage>
</organism>
<dbReference type="EMBL" id="POTX01000313">
    <property type="protein sequence ID" value="PZF86545.1"/>
    <property type="molecule type" value="Genomic_DNA"/>
</dbReference>
<accession>A0A2W2BHG1</accession>
<dbReference type="PROSITE" id="PS50977">
    <property type="entry name" value="HTH_TETR_2"/>
    <property type="match status" value="1"/>
</dbReference>
<dbReference type="InterPro" id="IPR001647">
    <property type="entry name" value="HTH_TetR"/>
</dbReference>
<keyword evidence="3" id="KW-1185">Reference proteome</keyword>
<dbReference type="InterPro" id="IPR009057">
    <property type="entry name" value="Homeodomain-like_sf"/>
</dbReference>
<evidence type="ECO:0000313" key="2">
    <source>
        <dbReference type="EMBL" id="PZF86545.1"/>
    </source>
</evidence>
<dbReference type="AlphaFoldDB" id="A0A2W2BHG1"/>
<evidence type="ECO:0000256" key="1">
    <source>
        <dbReference type="ARBA" id="ARBA00023125"/>
    </source>
</evidence>
<evidence type="ECO:0000313" key="3">
    <source>
        <dbReference type="Proteomes" id="UP000248627"/>
    </source>
</evidence>
<comment type="caution">
    <text evidence="2">The sequence shown here is derived from an EMBL/GenBank/DDBJ whole genome shotgun (WGS) entry which is preliminary data.</text>
</comment>
<reference evidence="2 3" key="1">
    <citation type="submission" date="2018-01" db="EMBL/GenBank/DDBJ databases">
        <title>Draft genome sequence of Jishengella endophytica.</title>
        <authorList>
            <person name="Sahin N."/>
            <person name="Ay H."/>
            <person name="Saygin H."/>
        </authorList>
    </citation>
    <scope>NUCLEOTIDE SEQUENCE [LARGE SCALE GENOMIC DNA]</scope>
    <source>
        <strain evidence="2 3">DSM 45430</strain>
    </source>
</reference>